<dbReference type="eggNOG" id="COG0444">
    <property type="taxonomic scope" value="Bacteria"/>
</dbReference>
<evidence type="ECO:0000256" key="6">
    <source>
        <dbReference type="ARBA" id="ARBA00022840"/>
    </source>
</evidence>
<feature type="domain" description="ABC transporter" evidence="8">
    <location>
        <begin position="1"/>
        <end position="232"/>
    </location>
</feature>
<keyword evidence="6 9" id="KW-0067">ATP-binding</keyword>
<dbReference type="InterPro" id="IPR050388">
    <property type="entry name" value="ABC_Ni/Peptide_Import"/>
</dbReference>
<accession>K2M8W4</accession>
<proteinExistence type="inferred from homology"/>
<evidence type="ECO:0000259" key="8">
    <source>
        <dbReference type="PROSITE" id="PS50893"/>
    </source>
</evidence>
<dbReference type="PATRIC" id="fig|391937.3.peg.2416"/>
<dbReference type="PROSITE" id="PS50893">
    <property type="entry name" value="ABC_TRANSPORTER_2"/>
    <property type="match status" value="1"/>
</dbReference>
<dbReference type="PANTHER" id="PTHR43297:SF2">
    <property type="entry name" value="DIPEPTIDE TRANSPORT ATP-BINDING PROTEIN DPPD"/>
    <property type="match status" value="1"/>
</dbReference>
<dbReference type="InterPro" id="IPR017871">
    <property type="entry name" value="ABC_transporter-like_CS"/>
</dbReference>
<comment type="similarity">
    <text evidence="2">Belongs to the ABC transporter superfamily.</text>
</comment>
<reference evidence="9 10" key="1">
    <citation type="journal article" date="2012" name="J. Bacteriol.">
        <title>Genome Sequence of Nitratireductor pacificus Type Strain pht-3B.</title>
        <authorList>
            <person name="Lai Q."/>
            <person name="Li G."/>
            <person name="Shao Z."/>
        </authorList>
    </citation>
    <scope>NUCLEOTIDE SEQUENCE [LARGE SCALE GENOMIC DNA]</scope>
    <source>
        <strain evidence="10">pht-3B</strain>
    </source>
</reference>
<dbReference type="Proteomes" id="UP000006786">
    <property type="component" value="Unassembled WGS sequence"/>
</dbReference>
<name>K2M8W4_9HYPH</name>
<dbReference type="PROSITE" id="PS00211">
    <property type="entry name" value="ABC_TRANSPORTER_1"/>
    <property type="match status" value="1"/>
</dbReference>
<dbReference type="Pfam" id="PF00005">
    <property type="entry name" value="ABC_tran"/>
    <property type="match status" value="1"/>
</dbReference>
<dbReference type="GO" id="GO:0005524">
    <property type="term" value="F:ATP binding"/>
    <property type="evidence" value="ECO:0007669"/>
    <property type="project" value="UniProtKB-KW"/>
</dbReference>
<dbReference type="InterPro" id="IPR003439">
    <property type="entry name" value="ABC_transporter-like_ATP-bd"/>
</dbReference>
<evidence type="ECO:0000256" key="7">
    <source>
        <dbReference type="ARBA" id="ARBA00023136"/>
    </source>
</evidence>
<dbReference type="STRING" id="391937.NA2_11754"/>
<dbReference type="EMBL" id="AMRM01000012">
    <property type="protein sequence ID" value="EKF18571.1"/>
    <property type="molecule type" value="Genomic_DNA"/>
</dbReference>
<evidence type="ECO:0000256" key="3">
    <source>
        <dbReference type="ARBA" id="ARBA00022448"/>
    </source>
</evidence>
<gene>
    <name evidence="9" type="ORF">NA2_11754</name>
</gene>
<evidence type="ECO:0000256" key="5">
    <source>
        <dbReference type="ARBA" id="ARBA00022741"/>
    </source>
</evidence>
<keyword evidence="7" id="KW-0472">Membrane</keyword>
<keyword evidence="5" id="KW-0547">Nucleotide-binding</keyword>
<evidence type="ECO:0000256" key="1">
    <source>
        <dbReference type="ARBA" id="ARBA00004417"/>
    </source>
</evidence>
<dbReference type="SUPFAM" id="SSF52540">
    <property type="entry name" value="P-loop containing nucleoside triphosphate hydrolases"/>
    <property type="match status" value="1"/>
</dbReference>
<dbReference type="FunFam" id="3.40.50.300:FF:000016">
    <property type="entry name" value="Oligopeptide ABC transporter ATP-binding component"/>
    <property type="match status" value="1"/>
</dbReference>
<dbReference type="NCBIfam" id="TIGR01727">
    <property type="entry name" value="oligo_HPY"/>
    <property type="match status" value="1"/>
</dbReference>
<comment type="subcellular location">
    <subcellularLocation>
        <location evidence="1">Cell inner membrane</location>
        <topology evidence="1">Peripheral membrane protein</topology>
    </subcellularLocation>
</comment>
<dbReference type="AlphaFoldDB" id="K2M8W4"/>
<sequence length="306" mass="32240">MNGVSFDLQRGSAVGIVGESGCGKSTVALALMQLLTRSAEISGGSVSLSGRELLSLNANEMRHVRGRDIALVFQDPMTALNPVLTIGQHLRETLSLHEGLSGKAAHARSVELLKLVGIAAPESRLAAYPHQLSGGMRQRVMIALAVSGKPKLLIADEPTTALDVTIQAQILQLLSRLRDELDMSIILVSHDLGVVANLADRVLVMYGGAVVEDGTAEQVLLEPKHPYTKALIAARPEIDSDRGTALCAIPGAAGRLTEQPSSCSFEPRCAVRMEVCSARLPKLAWDGAHGAACWHVAGASGEGQVP</sequence>
<dbReference type="GO" id="GO:0015833">
    <property type="term" value="P:peptide transport"/>
    <property type="evidence" value="ECO:0007669"/>
    <property type="project" value="InterPro"/>
</dbReference>
<dbReference type="PANTHER" id="PTHR43297">
    <property type="entry name" value="OLIGOPEPTIDE TRANSPORT ATP-BINDING PROTEIN APPD"/>
    <property type="match status" value="1"/>
</dbReference>
<dbReference type="InterPro" id="IPR013563">
    <property type="entry name" value="Oligopep_ABC_C"/>
</dbReference>
<dbReference type="GO" id="GO:0016887">
    <property type="term" value="F:ATP hydrolysis activity"/>
    <property type="evidence" value="ECO:0007669"/>
    <property type="project" value="InterPro"/>
</dbReference>
<dbReference type="CDD" id="cd03257">
    <property type="entry name" value="ABC_NikE_OppD_transporters"/>
    <property type="match status" value="1"/>
</dbReference>
<protein>
    <submittedName>
        <fullName evidence="9">Oligopeptide ABC transporter ATP-binding protein</fullName>
    </submittedName>
</protein>
<evidence type="ECO:0000256" key="2">
    <source>
        <dbReference type="ARBA" id="ARBA00005417"/>
    </source>
</evidence>
<dbReference type="Gene3D" id="3.40.50.300">
    <property type="entry name" value="P-loop containing nucleotide triphosphate hydrolases"/>
    <property type="match status" value="1"/>
</dbReference>
<keyword evidence="10" id="KW-1185">Reference proteome</keyword>
<dbReference type="RefSeq" id="WP_008597117.1">
    <property type="nucleotide sequence ID" value="NZ_AMRM01000012.1"/>
</dbReference>
<dbReference type="GO" id="GO:0005886">
    <property type="term" value="C:plasma membrane"/>
    <property type="evidence" value="ECO:0007669"/>
    <property type="project" value="UniProtKB-SubCell"/>
</dbReference>
<evidence type="ECO:0000313" key="9">
    <source>
        <dbReference type="EMBL" id="EKF18571.1"/>
    </source>
</evidence>
<dbReference type="InterPro" id="IPR027417">
    <property type="entry name" value="P-loop_NTPase"/>
</dbReference>
<keyword evidence="3" id="KW-0813">Transport</keyword>
<dbReference type="GO" id="GO:0055085">
    <property type="term" value="P:transmembrane transport"/>
    <property type="evidence" value="ECO:0007669"/>
    <property type="project" value="UniProtKB-ARBA"/>
</dbReference>
<dbReference type="InterPro" id="IPR003593">
    <property type="entry name" value="AAA+_ATPase"/>
</dbReference>
<dbReference type="Pfam" id="PF08352">
    <property type="entry name" value="oligo_HPY"/>
    <property type="match status" value="1"/>
</dbReference>
<keyword evidence="4" id="KW-1003">Cell membrane</keyword>
<evidence type="ECO:0000313" key="10">
    <source>
        <dbReference type="Proteomes" id="UP000006786"/>
    </source>
</evidence>
<organism evidence="9 10">
    <name type="scientific">Nitratireductor pacificus pht-3B</name>
    <dbReference type="NCBI Taxonomy" id="391937"/>
    <lineage>
        <taxon>Bacteria</taxon>
        <taxon>Pseudomonadati</taxon>
        <taxon>Pseudomonadota</taxon>
        <taxon>Alphaproteobacteria</taxon>
        <taxon>Hyphomicrobiales</taxon>
        <taxon>Phyllobacteriaceae</taxon>
        <taxon>Nitratireductor</taxon>
    </lineage>
</organism>
<dbReference type="SMART" id="SM00382">
    <property type="entry name" value="AAA"/>
    <property type="match status" value="1"/>
</dbReference>
<evidence type="ECO:0000256" key="4">
    <source>
        <dbReference type="ARBA" id="ARBA00022475"/>
    </source>
</evidence>
<comment type="caution">
    <text evidence="9">The sequence shown here is derived from an EMBL/GenBank/DDBJ whole genome shotgun (WGS) entry which is preliminary data.</text>
</comment>